<reference evidence="3 4" key="2">
    <citation type="journal article" date="2012" name="Environ. Microbiol.">
        <title>Characterization of the first alginolytic operons in a marine bacterium: from their emergence in marine Flavobacteriia to their independent transfers to marine Proteobacteria and human gut Bacteroides.</title>
        <authorList>
            <person name="Thomas F."/>
            <person name="Barbeyron T."/>
            <person name="Tonon T."/>
            <person name="Genicot S."/>
            <person name="Czjzek M."/>
            <person name="Michel G."/>
        </authorList>
    </citation>
    <scope>NUCLEOTIDE SEQUENCE [LARGE SCALE GENOMIC DNA]</scope>
    <source>
        <strain evidence="4">DSM 12802 / CCUG 47099 / CIP 106680 / NCIMB 13871 / Dsij</strain>
    </source>
</reference>
<feature type="binding site" evidence="1">
    <location>
        <position position="210"/>
    </location>
    <ligand>
        <name>Zn(2+)</name>
        <dbReference type="ChEBI" id="CHEBI:29105"/>
        <note>catalytic</note>
    </ligand>
</feature>
<proteinExistence type="predicted"/>
<dbReference type="GO" id="GO:0008270">
    <property type="term" value="F:zinc ion binding"/>
    <property type="evidence" value="ECO:0007669"/>
    <property type="project" value="UniProtKB-UniRule"/>
</dbReference>
<dbReference type="PROSITE" id="PS51257">
    <property type="entry name" value="PROKAR_LIPOPROTEIN"/>
    <property type="match status" value="1"/>
</dbReference>
<gene>
    <name evidence="3" type="ordered locus">zobellia_721</name>
</gene>
<evidence type="ECO:0000313" key="4">
    <source>
        <dbReference type="Proteomes" id="UP000008898"/>
    </source>
</evidence>
<feature type="active site" evidence="1">
    <location>
        <position position="207"/>
    </location>
</feature>
<protein>
    <submittedName>
        <fullName evidence="3">Flavastacin, family M12</fullName>
        <ecNumber evidence="3">3.4.24.76</ecNumber>
    </submittedName>
</protein>
<dbReference type="AlphaFoldDB" id="G0L9S4"/>
<keyword evidence="1" id="KW-0482">Metalloprotease</keyword>
<dbReference type="EC" id="3.4.24.76" evidence="3"/>
<dbReference type="PATRIC" id="fig|63186.3.peg.710"/>
<comment type="caution">
    <text evidence="1">Lacks conserved residue(s) required for the propagation of feature annotation.</text>
</comment>
<dbReference type="InterPro" id="IPR001506">
    <property type="entry name" value="Peptidase_M12A"/>
</dbReference>
<feature type="binding site" evidence="1">
    <location>
        <position position="206"/>
    </location>
    <ligand>
        <name>Zn(2+)</name>
        <dbReference type="ChEBI" id="CHEBI:29105"/>
        <note>catalytic</note>
    </ligand>
</feature>
<dbReference type="Proteomes" id="UP000008898">
    <property type="component" value="Chromosome"/>
</dbReference>
<sequence>MNMKTKNEKMNNKTFPTRFMLFMATCALVLGSCTEDAVEPEAETSVRPKAEVEAQQESQFVTKYFLGDAVKVELEEDGTYSLAGTDIRLFEDQLSDSPDAYDPNPVPGEELSGLAQHGSIRKWPDNTVYYVINGLSSSVRSELQKSFDEWTSKTNVRFKERTNQSNYVTISSSGSNSNSGVATLGMYGSSGYIKLGTRATAVVIIHELGHTLGYIHEQNRADRDDHIIINIENIQPDAVDQFYKNTSAIYLTSDFDINSTMMYGSYTFSKNGQPTITDLNGNILPQRQASLSPLDIEGTNVAYPSTDGGGSPEPGADLCDTAEEFSSNKAYSVGDYVTYYGRLYQRDYTRWNYIKTCN</sequence>
<reference evidence="4" key="1">
    <citation type="submission" date="2009-07" db="EMBL/GenBank/DDBJ databases">
        <title>Complete genome sequence of Zobellia galactanivorans Dsij.</title>
        <authorList>
            <consortium name="Genoscope - CEA"/>
        </authorList>
    </citation>
    <scope>NUCLEOTIDE SEQUENCE [LARGE SCALE GENOMIC DNA]</scope>
    <source>
        <strain evidence="4">DSM 12802 / CCUG 47099 / CIP 106680 / NCIMB 13871 / Dsij</strain>
    </source>
</reference>
<dbReference type="GO" id="GO:0006508">
    <property type="term" value="P:proteolysis"/>
    <property type="evidence" value="ECO:0007669"/>
    <property type="project" value="UniProtKB-KW"/>
</dbReference>
<accession>G0L9S4</accession>
<dbReference type="InterPro" id="IPR024079">
    <property type="entry name" value="MetalloPept_cat_dom_sf"/>
</dbReference>
<dbReference type="KEGG" id="zga:ZOBELLIA_721"/>
<keyword evidence="4" id="KW-1185">Reference proteome</keyword>
<dbReference type="SMART" id="SM00235">
    <property type="entry name" value="ZnMc"/>
    <property type="match status" value="1"/>
</dbReference>
<feature type="binding site" evidence="1">
    <location>
        <position position="216"/>
    </location>
    <ligand>
        <name>Zn(2+)</name>
        <dbReference type="ChEBI" id="CHEBI:29105"/>
        <note>catalytic</note>
    </ligand>
</feature>
<evidence type="ECO:0000313" key="3">
    <source>
        <dbReference type="EMBL" id="CAZ94787.1"/>
    </source>
</evidence>
<dbReference type="HOGENOM" id="CLU_017286_2_0_10"/>
<organism evidence="3 4">
    <name type="scientific">Zobellia galactanivorans (strain DSM 12802 / CCUG 47099 / CIP 106680 / NCIMB 13871 / Dsij)</name>
    <dbReference type="NCBI Taxonomy" id="63186"/>
    <lineage>
        <taxon>Bacteria</taxon>
        <taxon>Pseudomonadati</taxon>
        <taxon>Bacteroidota</taxon>
        <taxon>Flavobacteriia</taxon>
        <taxon>Flavobacteriales</taxon>
        <taxon>Flavobacteriaceae</taxon>
        <taxon>Zobellia</taxon>
    </lineage>
</organism>
<dbReference type="EMBL" id="FP476056">
    <property type="protein sequence ID" value="CAZ94787.1"/>
    <property type="molecule type" value="Genomic_DNA"/>
</dbReference>
<keyword evidence="1" id="KW-0862">Zinc</keyword>
<keyword evidence="1" id="KW-0645">Protease</keyword>
<dbReference type="PROSITE" id="PS51864">
    <property type="entry name" value="ASTACIN"/>
    <property type="match status" value="1"/>
</dbReference>
<dbReference type="PRINTS" id="PR00480">
    <property type="entry name" value="ASTACIN"/>
</dbReference>
<dbReference type="InterPro" id="IPR006026">
    <property type="entry name" value="Peptidase_Metallo"/>
</dbReference>
<feature type="domain" description="Peptidase M12A" evidence="2">
    <location>
        <begin position="112"/>
        <end position="305"/>
    </location>
</feature>
<name>G0L9S4_ZOBGA</name>
<keyword evidence="1 3" id="KW-0378">Hydrolase</keyword>
<dbReference type="PANTHER" id="PTHR10127">
    <property type="entry name" value="DISCOIDIN, CUB, EGF, LAMININ , AND ZINC METALLOPROTEASE DOMAIN CONTAINING"/>
    <property type="match status" value="1"/>
</dbReference>
<dbReference type="Gene3D" id="3.40.390.10">
    <property type="entry name" value="Collagenase (Catalytic Domain)"/>
    <property type="match status" value="1"/>
</dbReference>
<evidence type="ECO:0000259" key="2">
    <source>
        <dbReference type="PROSITE" id="PS51864"/>
    </source>
</evidence>
<dbReference type="SUPFAM" id="SSF55486">
    <property type="entry name" value="Metalloproteases ('zincins'), catalytic domain"/>
    <property type="match status" value="1"/>
</dbReference>
<dbReference type="GO" id="GO:0004222">
    <property type="term" value="F:metalloendopeptidase activity"/>
    <property type="evidence" value="ECO:0007669"/>
    <property type="project" value="UniProtKB-UniRule"/>
</dbReference>
<evidence type="ECO:0000256" key="1">
    <source>
        <dbReference type="PROSITE-ProRule" id="PRU01211"/>
    </source>
</evidence>
<comment type="cofactor">
    <cofactor evidence="1">
        <name>Zn(2+)</name>
        <dbReference type="ChEBI" id="CHEBI:29105"/>
    </cofactor>
    <text evidence="1">Binds 1 zinc ion per subunit.</text>
</comment>
<dbReference type="Pfam" id="PF01400">
    <property type="entry name" value="Astacin"/>
    <property type="match status" value="1"/>
</dbReference>
<dbReference type="STRING" id="63186.ZOBELLIA_721"/>
<dbReference type="PANTHER" id="PTHR10127:SF850">
    <property type="entry name" value="METALLOENDOPEPTIDASE"/>
    <property type="match status" value="1"/>
</dbReference>
<keyword evidence="1" id="KW-0479">Metal-binding</keyword>